<feature type="signal peptide" evidence="1">
    <location>
        <begin position="1"/>
        <end position="18"/>
    </location>
</feature>
<keyword evidence="1" id="KW-0732">Signal</keyword>
<proteinExistence type="predicted"/>
<comment type="caution">
    <text evidence="2">The sequence shown here is derived from an EMBL/GenBank/DDBJ whole genome shotgun (WGS) entry which is preliminary data.</text>
</comment>
<organism evidence="2 3">
    <name type="scientific">Aspergillus keveii</name>
    <dbReference type="NCBI Taxonomy" id="714993"/>
    <lineage>
        <taxon>Eukaryota</taxon>
        <taxon>Fungi</taxon>
        <taxon>Dikarya</taxon>
        <taxon>Ascomycota</taxon>
        <taxon>Pezizomycotina</taxon>
        <taxon>Eurotiomycetes</taxon>
        <taxon>Eurotiomycetidae</taxon>
        <taxon>Eurotiales</taxon>
        <taxon>Aspergillaceae</taxon>
        <taxon>Aspergillus</taxon>
        <taxon>Aspergillus subgen. Nidulantes</taxon>
    </lineage>
</organism>
<dbReference type="EMBL" id="JBFTWV010000126">
    <property type="protein sequence ID" value="KAL2786073.1"/>
    <property type="molecule type" value="Genomic_DNA"/>
</dbReference>
<keyword evidence="3" id="KW-1185">Reference proteome</keyword>
<feature type="chain" id="PRO_5046263691" description="AA1-like domain-containing protein" evidence="1">
    <location>
        <begin position="19"/>
        <end position="156"/>
    </location>
</feature>
<evidence type="ECO:0000256" key="1">
    <source>
        <dbReference type="SAM" id="SignalP"/>
    </source>
</evidence>
<evidence type="ECO:0000313" key="2">
    <source>
        <dbReference type="EMBL" id="KAL2786073.1"/>
    </source>
</evidence>
<gene>
    <name evidence="2" type="ORF">BJX66DRAFT_40573</name>
</gene>
<accession>A0ABR4FSW4</accession>
<evidence type="ECO:0000313" key="3">
    <source>
        <dbReference type="Proteomes" id="UP001610563"/>
    </source>
</evidence>
<dbReference type="Proteomes" id="UP001610563">
    <property type="component" value="Unassembled WGS sequence"/>
</dbReference>
<name>A0ABR4FSW4_9EURO</name>
<evidence type="ECO:0008006" key="4">
    <source>
        <dbReference type="Google" id="ProtNLM"/>
    </source>
</evidence>
<protein>
    <recommendedName>
        <fullName evidence="4">AA1-like domain-containing protein</fullName>
    </recommendedName>
</protein>
<sequence>MKITFATLALSLFGSTLAAPAAQATEPNSYPVSVGNLSLKHLIESDTYDFTFHATRRSPTGEPIESVICHTAWNKNGPYPSASAPESCAYIYSFYFAEGAANVESYQLTLIDENGQEASGLIATGPKYQCGPYEGDIGNIDTECRSTNGGEFYLRA</sequence>
<reference evidence="2 3" key="1">
    <citation type="submission" date="2024-07" db="EMBL/GenBank/DDBJ databases">
        <title>Section-level genome sequencing and comparative genomics of Aspergillus sections Usti and Cavernicolus.</title>
        <authorList>
            <consortium name="Lawrence Berkeley National Laboratory"/>
            <person name="Nybo J.L."/>
            <person name="Vesth T.C."/>
            <person name="Theobald S."/>
            <person name="Frisvad J.C."/>
            <person name="Larsen T.O."/>
            <person name="Kjaerboelling I."/>
            <person name="Rothschild-Mancinelli K."/>
            <person name="Lyhne E.K."/>
            <person name="Kogle M.E."/>
            <person name="Barry K."/>
            <person name="Clum A."/>
            <person name="Na H."/>
            <person name="Ledsgaard L."/>
            <person name="Lin J."/>
            <person name="Lipzen A."/>
            <person name="Kuo A."/>
            <person name="Riley R."/>
            <person name="Mondo S."/>
            <person name="Labutti K."/>
            <person name="Haridas S."/>
            <person name="Pangalinan J."/>
            <person name="Salamov A.A."/>
            <person name="Simmons B.A."/>
            <person name="Magnuson J.K."/>
            <person name="Chen J."/>
            <person name="Drula E."/>
            <person name="Henrissat B."/>
            <person name="Wiebenga A."/>
            <person name="Lubbers R.J."/>
            <person name="Gomes A.C."/>
            <person name="Makela M.R."/>
            <person name="Stajich J."/>
            <person name="Grigoriev I.V."/>
            <person name="Mortensen U.H."/>
            <person name="De Vries R.P."/>
            <person name="Baker S.E."/>
            <person name="Andersen M.R."/>
        </authorList>
    </citation>
    <scope>NUCLEOTIDE SEQUENCE [LARGE SCALE GENOMIC DNA]</scope>
    <source>
        <strain evidence="2 3">CBS 209.92</strain>
    </source>
</reference>